<proteinExistence type="predicted"/>
<evidence type="ECO:0000256" key="1">
    <source>
        <dbReference type="SAM" id="MobiDB-lite"/>
    </source>
</evidence>
<dbReference type="Pfam" id="PF08477">
    <property type="entry name" value="Roc"/>
    <property type="match status" value="1"/>
</dbReference>
<feature type="compositionally biased region" description="Basic and acidic residues" evidence="1">
    <location>
        <begin position="349"/>
        <end position="359"/>
    </location>
</feature>
<feature type="region of interest" description="Disordered" evidence="1">
    <location>
        <begin position="331"/>
        <end position="359"/>
    </location>
</feature>
<dbReference type="EMBL" id="GL832983">
    <property type="protein sequence ID" value="EGD78403.1"/>
    <property type="molecule type" value="Genomic_DNA"/>
</dbReference>
<accession>F2UMQ4</accession>
<dbReference type="OrthoDB" id="8436363at2759"/>
<dbReference type="RefSeq" id="XP_004989352.1">
    <property type="nucleotide sequence ID" value="XM_004989295.1"/>
</dbReference>
<dbReference type="Gene3D" id="3.80.10.10">
    <property type="entry name" value="Ribonuclease Inhibitor"/>
    <property type="match status" value="2"/>
</dbReference>
<organism evidence="3">
    <name type="scientific">Salpingoeca rosetta (strain ATCC 50818 / BSB-021)</name>
    <dbReference type="NCBI Taxonomy" id="946362"/>
    <lineage>
        <taxon>Eukaryota</taxon>
        <taxon>Choanoflagellata</taxon>
        <taxon>Craspedida</taxon>
        <taxon>Salpingoecidae</taxon>
        <taxon>Salpingoeca</taxon>
    </lineage>
</organism>
<dbReference type="InParanoid" id="F2UMQ4"/>
<dbReference type="PANTHER" id="PTHR47679:SF2">
    <property type="entry name" value="C-TERMINAL OF ROC (COR) DOMAIN-CONTAINING PROTEIN"/>
    <property type="match status" value="1"/>
</dbReference>
<dbReference type="AlphaFoldDB" id="F2UMQ4"/>
<dbReference type="Gene3D" id="3.90.228.10">
    <property type="match status" value="1"/>
</dbReference>
<protein>
    <submittedName>
        <fullName evidence="2">Uncharacterized protein</fullName>
    </submittedName>
</protein>
<feature type="region of interest" description="Disordered" evidence="1">
    <location>
        <begin position="910"/>
        <end position="930"/>
    </location>
</feature>
<dbReference type="Gene3D" id="3.40.50.300">
    <property type="entry name" value="P-loop containing nucleotide triphosphate hydrolases"/>
    <property type="match status" value="1"/>
</dbReference>
<dbReference type="eggNOG" id="KOG4308">
    <property type="taxonomic scope" value="Eukaryota"/>
</dbReference>
<reference evidence="2" key="1">
    <citation type="submission" date="2009-08" db="EMBL/GenBank/DDBJ databases">
        <title>Annotation of Salpingoeca rosetta.</title>
        <authorList>
            <consortium name="The Broad Institute Genome Sequencing Platform"/>
            <person name="Russ C."/>
            <person name="Cuomo C."/>
            <person name="Burger G."/>
            <person name="Gray M.W."/>
            <person name="Holland P.W.H."/>
            <person name="King N."/>
            <person name="Lang F.B.F."/>
            <person name="Roger A.J."/>
            <person name="Ruiz-Trillo I."/>
            <person name="Young S.K."/>
            <person name="Zeng Q."/>
            <person name="Gargeya S."/>
            <person name="Alvarado L."/>
            <person name="Berlin A."/>
            <person name="Chapman S.B."/>
            <person name="Chen Z."/>
            <person name="Freedman E."/>
            <person name="Gellesch M."/>
            <person name="Goldberg J."/>
            <person name="Griggs A."/>
            <person name="Gujja S."/>
            <person name="Heilman E."/>
            <person name="Heiman D."/>
            <person name="Howarth C."/>
            <person name="Mehta T."/>
            <person name="Neiman D."/>
            <person name="Pearson M."/>
            <person name="Roberts A."/>
            <person name="Saif S."/>
            <person name="Shea T."/>
            <person name="Shenoy N."/>
            <person name="Sisk P."/>
            <person name="Stolte C."/>
            <person name="Sykes S."/>
            <person name="White J."/>
            <person name="Yandava C."/>
            <person name="Haas B."/>
            <person name="Nusbaum C."/>
            <person name="Birren B."/>
        </authorList>
    </citation>
    <scope>NUCLEOTIDE SEQUENCE [LARGE SCALE GENOMIC DNA]</scope>
    <source>
        <strain evidence="2">ATCC 50818</strain>
    </source>
</reference>
<dbReference type="InterPro" id="IPR032675">
    <property type="entry name" value="LRR_dom_sf"/>
</dbReference>
<dbReference type="FunCoup" id="F2UMQ4">
    <property type="interactions" value="197"/>
</dbReference>
<keyword evidence="3" id="KW-1185">Reference proteome</keyword>
<dbReference type="SMART" id="SM00368">
    <property type="entry name" value="LRR_RI"/>
    <property type="match status" value="6"/>
</dbReference>
<gene>
    <name evidence="2" type="ORF">PTSG_09099</name>
</gene>
<dbReference type="SUPFAM" id="SSF52047">
    <property type="entry name" value="RNI-like"/>
    <property type="match status" value="1"/>
</dbReference>
<dbReference type="SUPFAM" id="SSF56399">
    <property type="entry name" value="ADP-ribosylation"/>
    <property type="match status" value="1"/>
</dbReference>
<dbReference type="InterPro" id="IPR001611">
    <property type="entry name" value="Leu-rich_rpt"/>
</dbReference>
<sequence length="1133" mass="124873">MGDTHSKAEGEERAREEVEALLAQTKLRGEVKDKIRAIANNTGGDKVSFWRDRLGVSGAKALAEALKDNTCLRVLNLWDNVIGNEGTVALAKMLKHNTTLTSLDLKSSRIGPVGAVALAKMLKHNTTMATLILDNNDIGSEGAVALAKMLKHNTTMATLILKSSRIGPVGAVALAKTLQHNTTITSLELYNNNIGNKGAVALAKMLKHNTTMTTLNVSHNHITEPGMVNVLKQLQGMDAQAKIRLFEFKLESSTSVARTLATLRTKRPDINVVFSKWYFETEDEFDSSAKAAYQDQLDLLKLLETGSVPLETAKVFVCGDYGIGKTTMIKSLDSDDHEPQSQAEQPPNDPDRPDERTPGIRVCDMKLQDTTSQGNEGGNAASLRVYDFGGQLAYNAIHTLMMSDRFAAFVVCVDLSQPEQHVKDRASYWLQFICTRLKQGIAAATATAGVDAMEEVKPRVVIVGTKRDIARKIGLVGAHWQPTWSTAMIAYLQHTFGHIIDIQDSLISLNCHQGGDAGFDQLQAHLVQHWRWLKSLEMLVPKVVGIVGPSIESARQQHPSWTVSELLEYIRRSSSDEFAPTSALDEGVFHRILRYLHSRGDLLWYSNTPSLANHVFVSPNWLLHDVMGKALQPEGVACGGLRPENGVVTFSDIEASFRGIASADLVINVLQHALLCFELPPADDGQRRFMLPSRVERLVGVGDAWPHDEWPLYAGRRMVRDGVQCLGLLRGGREVDVWVRALAGAECNAWSCMTQVFDLLQEEAHGIDHVILVLSANHLKQHKQYPAGYDITSLHNKRASDIVTSTHHRPGCSVMERVGDLLVHNPVLTAPWHQSGHEWHHAAWRLDDSFDRQLQWTGPGNHDVYSAPLPADTDLYRWIENQMGLGLTLSRVEVTKSTTMLRAFKAQVERSATRRGSANPSNPFNKDFGAGDPDKRAMLDRLKTQFAETPGDVNHVSVLIGFHGCAEDVADNITATGTTNLSSPEDPGFFGAGIYLTPQANYAAGYSTRLLTGHWRAPNTDGEHLMLLCAVSVGLAYPVTRRADYTGKMPPLWDATNNMLIPTCDFFGKPLHRGCDTHYAQVTKSMHYQATPTPGTLGFEEYVVSQEAQVLPFAKVFVNVDMNAYLSHLSTLP</sequence>
<dbReference type="Pfam" id="PF13516">
    <property type="entry name" value="LRR_6"/>
    <property type="match status" value="6"/>
</dbReference>
<dbReference type="GeneID" id="16069903"/>
<dbReference type="SUPFAM" id="SSF52540">
    <property type="entry name" value="P-loop containing nucleoside triphosphate hydrolases"/>
    <property type="match status" value="1"/>
</dbReference>
<evidence type="ECO:0000313" key="2">
    <source>
        <dbReference type="EMBL" id="EGD78403.1"/>
    </source>
</evidence>
<name>F2UMQ4_SALR5</name>
<dbReference type="Proteomes" id="UP000007799">
    <property type="component" value="Unassembled WGS sequence"/>
</dbReference>
<dbReference type="InterPro" id="IPR027417">
    <property type="entry name" value="P-loop_NTPase"/>
</dbReference>
<dbReference type="PANTHER" id="PTHR47679">
    <property type="entry name" value="PROTEIN TORNADO 1"/>
    <property type="match status" value="1"/>
</dbReference>
<dbReference type="KEGG" id="sre:PTSG_09099"/>
<evidence type="ECO:0000313" key="3">
    <source>
        <dbReference type="Proteomes" id="UP000007799"/>
    </source>
</evidence>
<feature type="compositionally biased region" description="Polar residues" evidence="1">
    <location>
        <begin position="914"/>
        <end position="924"/>
    </location>
</feature>